<dbReference type="PRINTS" id="PR00419">
    <property type="entry name" value="ADXRDTASE"/>
</dbReference>
<organism evidence="1 2">
    <name type="scientific">Corynebacterium macginleyi</name>
    <dbReference type="NCBI Taxonomy" id="38290"/>
    <lineage>
        <taxon>Bacteria</taxon>
        <taxon>Bacillati</taxon>
        <taxon>Actinomycetota</taxon>
        <taxon>Actinomycetes</taxon>
        <taxon>Mycobacteriales</taxon>
        <taxon>Corynebacteriaceae</taxon>
        <taxon>Corynebacterium</taxon>
    </lineage>
</organism>
<dbReference type="AlphaFoldDB" id="A0A3M0G0B7"/>
<name>A0A3M0G0B7_9CORY</name>
<gene>
    <name evidence="1" type="ORF">D9543_08385</name>
</gene>
<protein>
    <submittedName>
        <fullName evidence="1">NAD(P)/FAD-dependent oxidoreductase</fullName>
    </submittedName>
</protein>
<dbReference type="RefSeq" id="WP_121928001.1">
    <property type="nucleotide sequence ID" value="NZ_JAACCH010000002.1"/>
</dbReference>
<dbReference type="PANTHER" id="PTHR10668:SF105">
    <property type="entry name" value="DEHYDROGENASE-RELATED"/>
    <property type="match status" value="1"/>
</dbReference>
<reference evidence="1 2" key="1">
    <citation type="submission" date="2018-10" db="EMBL/GenBank/DDBJ databases">
        <title>Corynebacterium macginleyi genome sequencing and assembly of the type strain and two clinical samples.</title>
        <authorList>
            <person name="Bernier A.-M."/>
            <person name="Bernard K."/>
        </authorList>
    </citation>
    <scope>NUCLEOTIDE SEQUENCE [LARGE SCALE GENOMIC DNA]</scope>
    <source>
        <strain evidence="1 2">NML 120205</strain>
    </source>
</reference>
<dbReference type="SUPFAM" id="SSF51905">
    <property type="entry name" value="FAD/NAD(P)-binding domain"/>
    <property type="match status" value="1"/>
</dbReference>
<dbReference type="Pfam" id="PF13450">
    <property type="entry name" value="NAD_binding_8"/>
    <property type="match status" value="1"/>
</dbReference>
<comment type="caution">
    <text evidence="1">The sequence shown here is derived from an EMBL/GenBank/DDBJ whole genome shotgun (WGS) entry which is preliminary data.</text>
</comment>
<dbReference type="Proteomes" id="UP000270649">
    <property type="component" value="Unassembled WGS sequence"/>
</dbReference>
<dbReference type="EMBL" id="REGC01000011">
    <property type="protein sequence ID" value="RMB58068.1"/>
    <property type="molecule type" value="Genomic_DNA"/>
</dbReference>
<dbReference type="Gene3D" id="3.50.50.60">
    <property type="entry name" value="FAD/NAD(P)-binding domain"/>
    <property type="match status" value="1"/>
</dbReference>
<dbReference type="PANTHER" id="PTHR10668">
    <property type="entry name" value="PHYTOENE DEHYDROGENASE"/>
    <property type="match status" value="1"/>
</dbReference>
<evidence type="ECO:0000313" key="2">
    <source>
        <dbReference type="Proteomes" id="UP000270649"/>
    </source>
</evidence>
<evidence type="ECO:0000313" key="1">
    <source>
        <dbReference type="EMBL" id="RMB58068.1"/>
    </source>
</evidence>
<dbReference type="InterPro" id="IPR036188">
    <property type="entry name" value="FAD/NAD-bd_sf"/>
</dbReference>
<sequence length="471" mass="50127">MDKQPHAVIVGAGPNGLTAAARLATAGWRVEVYERATHPGGAAASSTEIFPDTIVDLGAAGHPFGIASPAFRALDLESHGLRWRHAPYPMAHPLEGAPAGILHNSLEETAAGLGTDARAWTRLHGYVVRNIDSHVNNALTPLVRWPEHPVRLAQFGAPGMLPASALARAAFSSPQARALFAGSAVHTITSPTRGFTSAFGLLFGALGMTRGWPVAEGGTQALADALVSLLRSHNARIYTGTDITDVRTLPRADALILNLTPRQILRLGGLDLPARTRRSLRRWRYGSAVYKVDFHLSEPVPWADPRVGQAGTVHVGGSVEEIGGAERDIGKRRMPERPLVMVCQQYVADPSRGLVLWAYAHVPHGYEERFPGEVTGLIARQIERFAPGFRDTILATRATSPADLERWDPNLVGGDIAGGAMAGLQTVLRPCLSAHPHRLAPGIFMASGSTAPGAGVHGMPGWWAAESATTP</sequence>
<accession>A0A3M0G0B7</accession>
<proteinExistence type="predicted"/>